<dbReference type="Gene3D" id="3.30.565.10">
    <property type="entry name" value="Histidine kinase-like ATPase, C-terminal domain"/>
    <property type="match status" value="1"/>
</dbReference>
<dbReference type="InterPro" id="IPR013507">
    <property type="entry name" value="DNA_mismatch_S5_2-like"/>
</dbReference>
<dbReference type="InterPro" id="IPR042120">
    <property type="entry name" value="MutL_C_dimsub"/>
</dbReference>
<dbReference type="PROSITE" id="PS00058">
    <property type="entry name" value="DNA_MISMATCH_REPAIR_1"/>
    <property type="match status" value="1"/>
</dbReference>
<feature type="domain" description="DNA mismatch repair protein S5" evidence="5">
    <location>
        <begin position="201"/>
        <end position="308"/>
    </location>
</feature>
<accession>A0A4Y9XZV6</accession>
<dbReference type="GO" id="GO:0032389">
    <property type="term" value="C:MutLalpha complex"/>
    <property type="evidence" value="ECO:0007669"/>
    <property type="project" value="TreeGrafter"/>
</dbReference>
<evidence type="ECO:0000256" key="3">
    <source>
        <dbReference type="SAM" id="MobiDB-lite"/>
    </source>
</evidence>
<dbReference type="GO" id="GO:0005524">
    <property type="term" value="F:ATP binding"/>
    <property type="evidence" value="ECO:0007669"/>
    <property type="project" value="InterPro"/>
</dbReference>
<dbReference type="FunFam" id="3.30.1370.100:FF:000001">
    <property type="entry name" value="Mismatch repair endonuclease pms1, putative"/>
    <property type="match status" value="1"/>
</dbReference>
<dbReference type="Pfam" id="PF01119">
    <property type="entry name" value="DNA_mis_repair"/>
    <property type="match status" value="1"/>
</dbReference>
<dbReference type="GO" id="GO:0140664">
    <property type="term" value="F:ATP-dependent DNA damage sensor activity"/>
    <property type="evidence" value="ECO:0007669"/>
    <property type="project" value="InterPro"/>
</dbReference>
<evidence type="ECO:0000313" key="7">
    <source>
        <dbReference type="Proteomes" id="UP000298327"/>
    </source>
</evidence>
<feature type="compositionally biased region" description="Pro residues" evidence="3">
    <location>
        <begin position="422"/>
        <end position="438"/>
    </location>
</feature>
<dbReference type="SUPFAM" id="SSF54211">
    <property type="entry name" value="Ribosomal protein S5 domain 2-like"/>
    <property type="match status" value="1"/>
</dbReference>
<feature type="compositionally biased region" description="Basic and acidic residues" evidence="3">
    <location>
        <begin position="637"/>
        <end position="649"/>
    </location>
</feature>
<dbReference type="InterPro" id="IPR002099">
    <property type="entry name" value="MutL/Mlh/PMS"/>
</dbReference>
<dbReference type="GO" id="GO:0030983">
    <property type="term" value="F:mismatched DNA binding"/>
    <property type="evidence" value="ECO:0007669"/>
    <property type="project" value="InterPro"/>
</dbReference>
<protein>
    <recommendedName>
        <fullName evidence="8">MutL C-terminal dimerisation domain-containing protein</fullName>
    </recommendedName>
</protein>
<dbReference type="STRING" id="205917.A0A4Y9XZV6"/>
<dbReference type="Gene3D" id="3.30.1540.20">
    <property type="entry name" value="MutL, C-terminal domain, dimerisation subdomain"/>
    <property type="match status" value="1"/>
</dbReference>
<evidence type="ECO:0000259" key="4">
    <source>
        <dbReference type="SMART" id="SM00853"/>
    </source>
</evidence>
<comment type="similarity">
    <text evidence="1">Belongs to the DNA mismatch repair MutL/HexB family.</text>
</comment>
<feature type="non-terminal residue" evidence="6">
    <location>
        <position position="1"/>
    </location>
</feature>
<dbReference type="GO" id="GO:0061982">
    <property type="term" value="P:meiosis I cell cycle process"/>
    <property type="evidence" value="ECO:0007669"/>
    <property type="project" value="UniProtKB-ARBA"/>
</dbReference>
<comment type="caution">
    <text evidence="6">The sequence shown here is derived from an EMBL/GenBank/DDBJ whole genome shotgun (WGS) entry which is preliminary data.</text>
</comment>
<evidence type="ECO:0000256" key="1">
    <source>
        <dbReference type="ARBA" id="ARBA00006082"/>
    </source>
</evidence>
<dbReference type="InterPro" id="IPR042121">
    <property type="entry name" value="MutL_C_regsub"/>
</dbReference>
<dbReference type="GO" id="GO:0016887">
    <property type="term" value="F:ATP hydrolysis activity"/>
    <property type="evidence" value="ECO:0007669"/>
    <property type="project" value="InterPro"/>
</dbReference>
<dbReference type="NCBIfam" id="TIGR00585">
    <property type="entry name" value="mutl"/>
    <property type="match status" value="1"/>
</dbReference>
<dbReference type="Pfam" id="PF13589">
    <property type="entry name" value="HATPase_c_3"/>
    <property type="match status" value="1"/>
</dbReference>
<dbReference type="InterPro" id="IPR038973">
    <property type="entry name" value="MutL/Mlh/Pms-like"/>
</dbReference>
<keyword evidence="7" id="KW-1185">Reference proteome</keyword>
<organism evidence="6 7">
    <name type="scientific">Dentipellis fragilis</name>
    <dbReference type="NCBI Taxonomy" id="205917"/>
    <lineage>
        <taxon>Eukaryota</taxon>
        <taxon>Fungi</taxon>
        <taxon>Dikarya</taxon>
        <taxon>Basidiomycota</taxon>
        <taxon>Agaricomycotina</taxon>
        <taxon>Agaricomycetes</taxon>
        <taxon>Russulales</taxon>
        <taxon>Hericiaceae</taxon>
        <taxon>Dentipellis</taxon>
    </lineage>
</organism>
<feature type="compositionally biased region" description="Acidic residues" evidence="3">
    <location>
        <begin position="613"/>
        <end position="636"/>
    </location>
</feature>
<reference evidence="6 7" key="1">
    <citation type="submission" date="2019-02" db="EMBL/GenBank/DDBJ databases">
        <title>Genome sequencing of the rare red list fungi Dentipellis fragilis.</title>
        <authorList>
            <person name="Buettner E."/>
            <person name="Kellner H."/>
        </authorList>
    </citation>
    <scope>NUCLEOTIDE SEQUENCE [LARGE SCALE GENOMIC DNA]</scope>
    <source>
        <strain evidence="6 7">DSM 105465</strain>
    </source>
</reference>
<dbReference type="OrthoDB" id="10263226at2759"/>
<evidence type="ECO:0000259" key="5">
    <source>
        <dbReference type="SMART" id="SM01340"/>
    </source>
</evidence>
<name>A0A4Y9XZV6_9AGAM</name>
<dbReference type="CDD" id="cd16926">
    <property type="entry name" value="HATPase_MutL-MLH-PMS-like"/>
    <property type="match status" value="1"/>
</dbReference>
<dbReference type="InterPro" id="IPR014721">
    <property type="entry name" value="Ribsml_uS5_D2-typ_fold_subgr"/>
</dbReference>
<dbReference type="AlphaFoldDB" id="A0A4Y9XZV6"/>
<gene>
    <name evidence="6" type="ORF">EVG20_g9258</name>
</gene>
<evidence type="ECO:0000313" key="6">
    <source>
        <dbReference type="EMBL" id="TFY55610.1"/>
    </source>
</evidence>
<dbReference type="InterPro" id="IPR020568">
    <property type="entry name" value="Ribosomal_Su5_D2-typ_SF"/>
</dbReference>
<dbReference type="InterPro" id="IPR014762">
    <property type="entry name" value="DNA_mismatch_repair_CS"/>
</dbReference>
<dbReference type="PANTHER" id="PTHR10073:SF52">
    <property type="entry name" value="MISMATCH REPAIR ENDONUCLEASE PMS2"/>
    <property type="match status" value="1"/>
</dbReference>
<sequence length="1165" mass="125872">LQTAVKELVENSLDAGAKAIEIRFKDFGLKSIEVIDNGSGIAPEDYDSVGLKHHTSKLASFEDLTKVLSFGFRGEALSSLCALTESVTIITSIQSQAPIGTILELDRNGRVKSRDKKVARQRGTTVAVNDLFKPLPVRRKELERNAKREFTKALNLLNAYALVPCTKENQGVRLTVSNQPDKGRKTVQLQTDGSTSLRSSVTSLWGPKSLENIVELDLEFDVETEKTVLRRRGLDRDSASNNTVHVQKAFNEVYKTFNMNQLPFVIADFIIPTDSCDINVSPDKRTILLHSENNLIDALKKSLTETFASSRSTFALNATQGSQKEKASALPRKGSRQSATSGGEAPTPVEVEAEVDASADADTTPEHSNAPSQHSLPDNLASPPGNSSPSKSATSAQSAPPDASAHASVKLVPPSTSATRPPATPSAPQEPPTNPDPGLPRSETDALEDDVQVRRDNDGDVAPVAAATSSLGQPENDDAVYRSAASTSASANDKETSLSASRPPRGPGMASGRAPATVERILSAEEGSGGSVKARERAVQMVLDTSGASWNLKRAASSGTAGGELPRKKARVEGEVRRAKSDSRSGAGARENLREQLKGFASQGKRLPVGKDVEEDDNDDEAAAESDDIDEDVEMEDATRSDDGKDTGPIKHSLPKRVDKDRKAVNADVSVSIVDETMDIDATFSEAADHEVIDLPDSAPANSSSIVAESEHAYSAYVHPPEVIRTTSDDKLSATFDLSRVTDAWRALHTRARAAAAVPPPSTPAVALKTKAGIKGVSEGVDEVLSRVLHKKDFETMEVVGQFNLGFIIARRRTGAGGNDDLFIVDQHAADEKYNFETLQQTTKIDSQRLFRPLDLELTAADVLVATENIDILKQNGFEVIVEESEETEEDRKVKLVAQPVSKTTVFDVKDLEELLNLMQDLPAGTMVRCSKARAMFAMRACRKSIMVGDALQPKQMTKVIRNMGTMDQPWNCPHGRPTMRHLSDIVVACPKRERKVNWAGFTSVDLRLAAADVDLSMFAETYLWAVAYSFRVSPVEASGHTQCPIRDHGSIVLLSVQATAGEVVTQRVCFPRSIITSISSVSQTDASGTSGYMHLWRLAHNMTKFESLQSCIFRAPACHSITVISFVTLAAKDSILLRCQGFDTGNPQNESGLVMVIDLGERSS</sequence>
<feature type="domain" description="MutL C-terminal dimerisation" evidence="4">
    <location>
        <begin position="799"/>
        <end position="952"/>
    </location>
</feature>
<feature type="compositionally biased region" description="Basic and acidic residues" evidence="3">
    <location>
        <begin position="565"/>
        <end position="583"/>
    </location>
</feature>
<dbReference type="FunFam" id="3.30.565.10:FF:000017">
    <property type="entry name" value="PMS1 homolog 1, mismatch repair system component"/>
    <property type="match status" value="1"/>
</dbReference>
<dbReference type="Pfam" id="PF08676">
    <property type="entry name" value="MutL_C"/>
    <property type="match status" value="1"/>
</dbReference>
<feature type="compositionally biased region" description="Polar residues" evidence="3">
    <location>
        <begin position="366"/>
        <end position="376"/>
    </location>
</feature>
<dbReference type="GO" id="GO:0006298">
    <property type="term" value="P:mismatch repair"/>
    <property type="evidence" value="ECO:0007669"/>
    <property type="project" value="InterPro"/>
</dbReference>
<dbReference type="Gene3D" id="3.30.1370.100">
    <property type="entry name" value="MutL, C-terminal domain, regulatory subdomain"/>
    <property type="match status" value="1"/>
</dbReference>
<dbReference type="EMBL" id="SEOQ01000900">
    <property type="protein sequence ID" value="TFY55610.1"/>
    <property type="molecule type" value="Genomic_DNA"/>
</dbReference>
<dbReference type="SUPFAM" id="SSF55874">
    <property type="entry name" value="ATPase domain of HSP90 chaperone/DNA topoisomerase II/histidine kinase"/>
    <property type="match status" value="1"/>
</dbReference>
<proteinExistence type="inferred from homology"/>
<dbReference type="PANTHER" id="PTHR10073">
    <property type="entry name" value="DNA MISMATCH REPAIR PROTEIN MLH, PMS, MUTL"/>
    <property type="match status" value="1"/>
</dbReference>
<evidence type="ECO:0000256" key="2">
    <source>
        <dbReference type="ARBA" id="ARBA00022763"/>
    </source>
</evidence>
<dbReference type="InterPro" id="IPR037198">
    <property type="entry name" value="MutL_C_sf"/>
</dbReference>
<dbReference type="SMART" id="SM00853">
    <property type="entry name" value="MutL_C"/>
    <property type="match status" value="1"/>
</dbReference>
<dbReference type="Gene3D" id="3.30.230.10">
    <property type="match status" value="1"/>
</dbReference>
<dbReference type="SMART" id="SM01340">
    <property type="entry name" value="DNA_mis_repair"/>
    <property type="match status" value="1"/>
</dbReference>
<dbReference type="InterPro" id="IPR036890">
    <property type="entry name" value="HATPase_C_sf"/>
</dbReference>
<dbReference type="SUPFAM" id="SSF118116">
    <property type="entry name" value="DNA mismatch repair protein MutL"/>
    <property type="match status" value="1"/>
</dbReference>
<feature type="region of interest" description="Disordered" evidence="3">
    <location>
        <begin position="317"/>
        <end position="661"/>
    </location>
</feature>
<dbReference type="Proteomes" id="UP000298327">
    <property type="component" value="Unassembled WGS sequence"/>
</dbReference>
<keyword evidence="2" id="KW-0227">DNA damage</keyword>
<feature type="compositionally biased region" description="Low complexity" evidence="3">
    <location>
        <begin position="387"/>
        <end position="401"/>
    </location>
</feature>
<dbReference type="InterPro" id="IPR014790">
    <property type="entry name" value="MutL_C"/>
</dbReference>
<evidence type="ECO:0008006" key="8">
    <source>
        <dbReference type="Google" id="ProtNLM"/>
    </source>
</evidence>